<dbReference type="EMBL" id="CP069030">
    <property type="protein sequence ID" value="QRC98058.1"/>
    <property type="molecule type" value="Genomic_DNA"/>
</dbReference>
<reference evidence="2" key="1">
    <citation type="journal article" date="2021" name="BMC Genomics">
        <title>Chromosome-level genome assembly and manually-curated proteome of model necrotroph Parastagonospora nodorum Sn15 reveals a genome-wide trove of candidate effector homologs, and redundancy of virulence-related functions within an accessory chromosome.</title>
        <authorList>
            <person name="Bertazzoni S."/>
            <person name="Jones D.A.B."/>
            <person name="Phan H.T."/>
            <person name="Tan K.-C."/>
            <person name="Hane J.K."/>
        </authorList>
    </citation>
    <scope>NUCLEOTIDE SEQUENCE [LARGE SCALE GENOMIC DNA]</scope>
    <source>
        <strain evidence="2">SN15 / ATCC MYA-4574 / FGSC 10173)</strain>
    </source>
</reference>
<organism evidence="1 2">
    <name type="scientific">Phaeosphaeria nodorum (strain SN15 / ATCC MYA-4574 / FGSC 10173)</name>
    <name type="common">Glume blotch fungus</name>
    <name type="synonym">Parastagonospora nodorum</name>
    <dbReference type="NCBI Taxonomy" id="321614"/>
    <lineage>
        <taxon>Eukaryota</taxon>
        <taxon>Fungi</taxon>
        <taxon>Dikarya</taxon>
        <taxon>Ascomycota</taxon>
        <taxon>Pezizomycotina</taxon>
        <taxon>Dothideomycetes</taxon>
        <taxon>Pleosporomycetidae</taxon>
        <taxon>Pleosporales</taxon>
        <taxon>Pleosporineae</taxon>
        <taxon>Phaeosphaeriaceae</taxon>
        <taxon>Parastagonospora</taxon>
    </lineage>
</organism>
<evidence type="ECO:0000313" key="1">
    <source>
        <dbReference type="EMBL" id="QRC98058.1"/>
    </source>
</evidence>
<accession>A0A7U2F5N3</accession>
<sequence length="73" mass="7816">MVVVWRKVGGSPFGGERWLAGSISSGGKGTMYRRCGGGFGIMRAPRRGGEMWCRRATAGRELRGAPNWTLSAG</sequence>
<dbReference type="VEuPathDB" id="FungiDB:JI435_411390"/>
<dbReference type="Proteomes" id="UP000663193">
    <property type="component" value="Chromosome 8"/>
</dbReference>
<keyword evidence="2" id="KW-1185">Reference proteome</keyword>
<name>A0A7U2F5N3_PHANO</name>
<evidence type="ECO:0000313" key="2">
    <source>
        <dbReference type="Proteomes" id="UP000663193"/>
    </source>
</evidence>
<proteinExistence type="predicted"/>
<gene>
    <name evidence="1" type="ORF">JI435_411390</name>
</gene>
<dbReference type="AlphaFoldDB" id="A0A7U2F5N3"/>
<protein>
    <submittedName>
        <fullName evidence="1">Uncharacterized protein</fullName>
    </submittedName>
</protein>